<feature type="transmembrane region" description="Helical" evidence="5">
    <location>
        <begin position="63"/>
        <end position="83"/>
    </location>
</feature>
<dbReference type="PANTHER" id="PTHR45902">
    <property type="entry name" value="LATROPHILIN RECEPTOR-LIKE PROTEIN A"/>
    <property type="match status" value="1"/>
</dbReference>
<keyword evidence="3 5" id="KW-1133">Transmembrane helix</keyword>
<dbReference type="PANTHER" id="PTHR45902:SF1">
    <property type="entry name" value="LATROPHILIN RECEPTOR-LIKE PROTEIN A"/>
    <property type="match status" value="1"/>
</dbReference>
<evidence type="ECO:0000256" key="4">
    <source>
        <dbReference type="ARBA" id="ARBA00023136"/>
    </source>
</evidence>
<keyword evidence="8" id="KW-1185">Reference proteome</keyword>
<protein>
    <recommendedName>
        <fullName evidence="6">G-protein coupled receptors family 2 profile 2 domain-containing protein</fullName>
    </recommendedName>
</protein>
<dbReference type="KEGG" id="spu:100890539"/>
<dbReference type="InterPro" id="IPR053231">
    <property type="entry name" value="GPCR_LN-TM7"/>
</dbReference>
<dbReference type="InterPro" id="IPR017981">
    <property type="entry name" value="GPCR_2-like_7TM"/>
</dbReference>
<organism evidence="7 8">
    <name type="scientific">Strongylocentrotus purpuratus</name>
    <name type="common">Purple sea urchin</name>
    <dbReference type="NCBI Taxonomy" id="7668"/>
    <lineage>
        <taxon>Eukaryota</taxon>
        <taxon>Metazoa</taxon>
        <taxon>Echinodermata</taxon>
        <taxon>Eleutherozoa</taxon>
        <taxon>Echinozoa</taxon>
        <taxon>Echinoidea</taxon>
        <taxon>Euechinoidea</taxon>
        <taxon>Echinacea</taxon>
        <taxon>Camarodonta</taxon>
        <taxon>Echinidea</taxon>
        <taxon>Strongylocentrotidae</taxon>
        <taxon>Strongylocentrotus</taxon>
    </lineage>
</organism>
<dbReference type="Pfam" id="PF00002">
    <property type="entry name" value="7tm_2"/>
    <property type="match status" value="1"/>
</dbReference>
<dbReference type="OrthoDB" id="10045417at2759"/>
<evidence type="ECO:0000256" key="3">
    <source>
        <dbReference type="ARBA" id="ARBA00022989"/>
    </source>
</evidence>
<reference evidence="7" key="2">
    <citation type="submission" date="2021-01" db="UniProtKB">
        <authorList>
            <consortium name="EnsemblMetazoa"/>
        </authorList>
    </citation>
    <scope>IDENTIFICATION</scope>
</reference>
<feature type="transmembrane region" description="Helical" evidence="5">
    <location>
        <begin position="129"/>
        <end position="149"/>
    </location>
</feature>
<dbReference type="GO" id="GO:0007166">
    <property type="term" value="P:cell surface receptor signaling pathway"/>
    <property type="evidence" value="ECO:0007669"/>
    <property type="project" value="InterPro"/>
</dbReference>
<sequence>MIIPTDANMSTVTTPMTATPTTIDSLPPEVTAALIISIILIFSTLIMLIYANRRFESDRAITVCCFLLTMSAQHITLVSGLYSTSNRAACVAVALMIHFFELSEAFWTLGMIVQIVLKATYKTPDIGSTSQYCALGWITPLFVVASTAGLQLEKYGNPRYCFLPVEENIIFAFLVPGLIIIMTNYTCLCYIFYEYVTTKKKDKKNLPQVLSVVPNARACAVISTFLLLDWSFFVLALRLNLTAVNALWAFNKLVEASTF</sequence>
<evidence type="ECO:0000256" key="1">
    <source>
        <dbReference type="ARBA" id="ARBA00004141"/>
    </source>
</evidence>
<accession>A0A7M7NDE6</accession>
<dbReference type="GO" id="GO:0004930">
    <property type="term" value="F:G protein-coupled receptor activity"/>
    <property type="evidence" value="ECO:0007669"/>
    <property type="project" value="InterPro"/>
</dbReference>
<feature type="transmembrane region" description="Helical" evidence="5">
    <location>
        <begin position="30"/>
        <end position="51"/>
    </location>
</feature>
<dbReference type="InParanoid" id="A0A7M7NDE6"/>
<dbReference type="AlphaFoldDB" id="A0A7M7NDE6"/>
<feature type="transmembrane region" description="Helical" evidence="5">
    <location>
        <begin position="169"/>
        <end position="193"/>
    </location>
</feature>
<dbReference type="GO" id="GO:0016020">
    <property type="term" value="C:membrane"/>
    <property type="evidence" value="ECO:0007669"/>
    <property type="project" value="UniProtKB-SubCell"/>
</dbReference>
<dbReference type="GeneID" id="100890539"/>
<dbReference type="Gene3D" id="1.20.1070.10">
    <property type="entry name" value="Rhodopsin 7-helix transmembrane proteins"/>
    <property type="match status" value="1"/>
</dbReference>
<keyword evidence="2 5" id="KW-0812">Transmembrane</keyword>
<dbReference type="PROSITE" id="PS50261">
    <property type="entry name" value="G_PROTEIN_RECEP_F2_4"/>
    <property type="match status" value="1"/>
</dbReference>
<evidence type="ECO:0000256" key="2">
    <source>
        <dbReference type="ARBA" id="ARBA00022692"/>
    </source>
</evidence>
<comment type="subcellular location">
    <subcellularLocation>
        <location evidence="1">Membrane</location>
        <topology evidence="1">Multi-pass membrane protein</topology>
    </subcellularLocation>
</comment>
<dbReference type="InterPro" id="IPR000832">
    <property type="entry name" value="GPCR_2_secretin-like"/>
</dbReference>
<feature type="domain" description="G-protein coupled receptors family 2 profile 2" evidence="6">
    <location>
        <begin position="26"/>
        <end position="259"/>
    </location>
</feature>
<name>A0A7M7NDE6_STRPU</name>
<feature type="transmembrane region" description="Helical" evidence="5">
    <location>
        <begin position="205"/>
        <end position="226"/>
    </location>
</feature>
<evidence type="ECO:0000313" key="7">
    <source>
        <dbReference type="EnsemblMetazoa" id="XP_030834050"/>
    </source>
</evidence>
<keyword evidence="4 5" id="KW-0472">Membrane</keyword>
<reference evidence="8" key="1">
    <citation type="submission" date="2015-02" db="EMBL/GenBank/DDBJ databases">
        <title>Genome sequencing for Strongylocentrotus purpuratus.</title>
        <authorList>
            <person name="Murali S."/>
            <person name="Liu Y."/>
            <person name="Vee V."/>
            <person name="English A."/>
            <person name="Wang M."/>
            <person name="Skinner E."/>
            <person name="Han Y."/>
            <person name="Muzny D.M."/>
            <person name="Worley K.C."/>
            <person name="Gibbs R.A."/>
        </authorList>
    </citation>
    <scope>NUCLEOTIDE SEQUENCE</scope>
</reference>
<evidence type="ECO:0000259" key="6">
    <source>
        <dbReference type="PROSITE" id="PS50261"/>
    </source>
</evidence>
<dbReference type="RefSeq" id="XP_030834050.1">
    <property type="nucleotide sequence ID" value="XM_030978190.1"/>
</dbReference>
<dbReference type="EnsemblMetazoa" id="XM_030978190">
    <property type="protein sequence ID" value="XP_030834050"/>
    <property type="gene ID" value="LOC100890539"/>
</dbReference>
<feature type="transmembrane region" description="Helical" evidence="5">
    <location>
        <begin position="95"/>
        <end position="117"/>
    </location>
</feature>
<evidence type="ECO:0000256" key="5">
    <source>
        <dbReference type="SAM" id="Phobius"/>
    </source>
</evidence>
<dbReference type="Proteomes" id="UP000007110">
    <property type="component" value="Unassembled WGS sequence"/>
</dbReference>
<proteinExistence type="predicted"/>
<evidence type="ECO:0000313" key="8">
    <source>
        <dbReference type="Proteomes" id="UP000007110"/>
    </source>
</evidence>